<dbReference type="Proteomes" id="UP000249293">
    <property type="component" value="Chromosome 2"/>
</dbReference>
<dbReference type="InterPro" id="IPR001372">
    <property type="entry name" value="Dynein_light_chain_typ-1/2"/>
</dbReference>
<evidence type="ECO:0000313" key="17">
    <source>
        <dbReference type="EMBL" id="ONH71300.1"/>
    </source>
</evidence>
<evidence type="ECO:0000256" key="13">
    <source>
        <dbReference type="ARBA" id="ARBA00023212"/>
    </source>
</evidence>
<comment type="function">
    <text evidence="15">Acts as one of several non-catalytic accessory components of the cytoplasmic dynein complex that are thought to be involved in linking dynein to cargos and to adapter proteins that regulate dynein function. Cytoplasmic dynein acts as a motor for the intracellular retrograde motility of vesicles and organelles along microtubules. May play a role in changing or maintaining the spatial distribution of cytoskeletal structures.</text>
</comment>
<keyword evidence="4 15" id="KW-0813">Transport</keyword>
<dbReference type="CDD" id="cd21450">
    <property type="entry name" value="DLC-like_DYNLL1-like"/>
    <property type="match status" value="1"/>
</dbReference>
<dbReference type="OrthoDB" id="10033309at2759"/>
<dbReference type="AlphaFoldDB" id="A0A1V2LGY0"/>
<keyword evidence="12 15" id="KW-0505">Motor protein</keyword>
<evidence type="ECO:0000313" key="19">
    <source>
        <dbReference type="Proteomes" id="UP000249293"/>
    </source>
</evidence>
<accession>A0A1V2LGY0</accession>
<keyword evidence="11" id="KW-0906">Nuclear pore complex</keyword>
<keyword evidence="10 15" id="KW-0243">Dynein</keyword>
<organism evidence="17 18">
    <name type="scientific">Pichia kudriavzevii</name>
    <name type="common">Yeast</name>
    <name type="synonym">Issatchenkia orientalis</name>
    <dbReference type="NCBI Taxonomy" id="4909"/>
    <lineage>
        <taxon>Eukaryota</taxon>
        <taxon>Fungi</taxon>
        <taxon>Dikarya</taxon>
        <taxon>Ascomycota</taxon>
        <taxon>Saccharomycotina</taxon>
        <taxon>Pichiomycetes</taxon>
        <taxon>Pichiales</taxon>
        <taxon>Pichiaceae</taxon>
        <taxon>Pichia</taxon>
    </lineage>
</organism>
<evidence type="ECO:0000313" key="16">
    <source>
        <dbReference type="EMBL" id="AWU75448.1"/>
    </source>
</evidence>
<dbReference type="VEuPathDB" id="FungiDB:C5L36_0B07010"/>
<dbReference type="PANTHER" id="PTHR11886:SF35">
    <property type="entry name" value="DYNEIN LIGHT CHAIN"/>
    <property type="match status" value="1"/>
</dbReference>
<name>A0A1V2LGY0_PICKU</name>
<keyword evidence="9" id="KW-0811">Translocation</keyword>
<dbReference type="GO" id="GO:0051028">
    <property type="term" value="P:mRNA transport"/>
    <property type="evidence" value="ECO:0007669"/>
    <property type="project" value="UniProtKB-KW"/>
</dbReference>
<evidence type="ECO:0000313" key="18">
    <source>
        <dbReference type="Proteomes" id="UP000189274"/>
    </source>
</evidence>
<comment type="similarity">
    <text evidence="3 15">Belongs to the dynein light chain family.</text>
</comment>
<dbReference type="GO" id="GO:0015031">
    <property type="term" value="P:protein transport"/>
    <property type="evidence" value="ECO:0007669"/>
    <property type="project" value="UniProtKB-KW"/>
</dbReference>
<dbReference type="Pfam" id="PF01221">
    <property type="entry name" value="Dynein_light"/>
    <property type="match status" value="1"/>
</dbReference>
<dbReference type="STRING" id="4909.A0A1V2LGY0"/>
<reference evidence="17" key="2">
    <citation type="submission" date="2017-01" db="EMBL/GenBank/DDBJ databases">
        <authorList>
            <person name="Mah S.A."/>
            <person name="Swanson W.J."/>
            <person name="Moy G.W."/>
            <person name="Vacquier V.D."/>
        </authorList>
    </citation>
    <scope>NUCLEOTIDE SEQUENCE [LARGE SCALE GENOMIC DNA]</scope>
    <source>
        <strain evidence="17">129</strain>
    </source>
</reference>
<dbReference type="PANTHER" id="PTHR11886">
    <property type="entry name" value="DYNEIN LIGHT CHAIN"/>
    <property type="match status" value="1"/>
</dbReference>
<proteinExistence type="inferred from homology"/>
<reference evidence="18" key="1">
    <citation type="journal article" date="2017" name="Genome Announc.">
        <title>Genome sequences of Cyberlindnera fabianii 65, Pichia kudriavzevii 129, and Saccharomyces cerevisiae 131 isolated from fermented masau fruits in Zimbabwe.</title>
        <authorList>
            <person name="van Rijswijck I.M.H."/>
            <person name="Derks M.F.L."/>
            <person name="Abee T."/>
            <person name="de Ridder D."/>
            <person name="Smid E.J."/>
        </authorList>
    </citation>
    <scope>NUCLEOTIDE SEQUENCE [LARGE SCALE GENOMIC DNA]</scope>
    <source>
        <strain evidence="18">129</strain>
    </source>
</reference>
<keyword evidence="8" id="KW-0653">Protein transport</keyword>
<evidence type="ECO:0000256" key="12">
    <source>
        <dbReference type="ARBA" id="ARBA00023175"/>
    </source>
</evidence>
<evidence type="ECO:0000256" key="2">
    <source>
        <dbReference type="ARBA" id="ARBA00004567"/>
    </source>
</evidence>
<evidence type="ECO:0000256" key="5">
    <source>
        <dbReference type="ARBA" id="ARBA00022490"/>
    </source>
</evidence>
<keyword evidence="19" id="KW-1185">Reference proteome</keyword>
<keyword evidence="5 15" id="KW-0963">Cytoplasm</keyword>
<dbReference type="InterPro" id="IPR037177">
    <property type="entry name" value="DLC_sf"/>
</dbReference>
<keyword evidence="6 15" id="KW-0493">Microtubule</keyword>
<keyword evidence="14" id="KW-0539">Nucleus</keyword>
<evidence type="ECO:0000256" key="11">
    <source>
        <dbReference type="ARBA" id="ARBA00023132"/>
    </source>
</evidence>
<keyword evidence="13 15" id="KW-0206">Cytoskeleton</keyword>
<evidence type="ECO:0000256" key="4">
    <source>
        <dbReference type="ARBA" id="ARBA00022448"/>
    </source>
</evidence>
<keyword evidence="7" id="KW-0509">mRNA transport</keyword>
<evidence type="ECO:0000256" key="9">
    <source>
        <dbReference type="ARBA" id="ARBA00023010"/>
    </source>
</evidence>
<dbReference type="GO" id="GO:0005874">
    <property type="term" value="C:microtubule"/>
    <property type="evidence" value="ECO:0007669"/>
    <property type="project" value="UniProtKB-KW"/>
</dbReference>
<dbReference type="SMART" id="SM01375">
    <property type="entry name" value="Dynein_light"/>
    <property type="match status" value="1"/>
</dbReference>
<dbReference type="EMBL" id="MQVM01000038">
    <property type="protein sequence ID" value="ONH71300.1"/>
    <property type="molecule type" value="Genomic_DNA"/>
</dbReference>
<evidence type="ECO:0000256" key="14">
    <source>
        <dbReference type="ARBA" id="ARBA00023242"/>
    </source>
</evidence>
<evidence type="ECO:0000256" key="3">
    <source>
        <dbReference type="ARBA" id="ARBA00010156"/>
    </source>
</evidence>
<evidence type="ECO:0000256" key="1">
    <source>
        <dbReference type="ARBA" id="ARBA00004245"/>
    </source>
</evidence>
<sequence>MSSENINVKSTDLDDETKTHIVDILSSLYNEHKTQPSQLATAIKTKLDEELGSPWHVIVGKSFCSSISHEPKGFIYLYIENYAILCFKTA</sequence>
<protein>
    <recommendedName>
        <fullName evidence="15">Dynein light chain</fullName>
    </recommendedName>
</protein>
<evidence type="ECO:0000256" key="10">
    <source>
        <dbReference type="ARBA" id="ARBA00023017"/>
    </source>
</evidence>
<dbReference type="Proteomes" id="UP000189274">
    <property type="component" value="Unassembled WGS sequence"/>
</dbReference>
<dbReference type="SUPFAM" id="SSF54648">
    <property type="entry name" value="DLC"/>
    <property type="match status" value="1"/>
</dbReference>
<evidence type="ECO:0000256" key="7">
    <source>
        <dbReference type="ARBA" id="ARBA00022816"/>
    </source>
</evidence>
<comment type="subcellular location">
    <subcellularLocation>
        <location evidence="1 15">Cytoplasm</location>
        <location evidence="1 15">Cytoskeleton</location>
    </subcellularLocation>
    <subcellularLocation>
        <location evidence="2">Nucleus</location>
        <location evidence="2">Nuclear pore complex</location>
    </subcellularLocation>
</comment>
<dbReference type="FunFam" id="3.30.740.10:FF:000005">
    <property type="entry name" value="Dynein light chain"/>
    <property type="match status" value="1"/>
</dbReference>
<evidence type="ECO:0000256" key="8">
    <source>
        <dbReference type="ARBA" id="ARBA00022927"/>
    </source>
</evidence>
<gene>
    <name evidence="17" type="ORF">BOH78_4631</name>
    <name evidence="16" type="ORF">C5L36_0B07010</name>
</gene>
<evidence type="ECO:0000256" key="15">
    <source>
        <dbReference type="RuleBase" id="RU365010"/>
    </source>
</evidence>
<dbReference type="GO" id="GO:0045505">
    <property type="term" value="F:dynein intermediate chain binding"/>
    <property type="evidence" value="ECO:0007669"/>
    <property type="project" value="TreeGrafter"/>
</dbReference>
<reference evidence="16 19" key="3">
    <citation type="submission" date="2018-06" db="EMBL/GenBank/DDBJ databases">
        <title>Population genomics shows no distinction between pathogenic Candida krusei and environmental Pichia kudriavzevii: One species, four names.</title>
        <authorList>
            <person name="Douglass A.P."/>
            <person name="Offei B."/>
            <person name="Braun-Galleani S."/>
            <person name="Coughlan A.Y."/>
            <person name="Martos A."/>
            <person name="Ortiz-Merino R.A."/>
            <person name="Byrne K.P."/>
            <person name="Wolfe K.H."/>
        </authorList>
    </citation>
    <scope>NUCLEOTIDE SEQUENCE [LARGE SCALE GENOMIC DNA]</scope>
    <source>
        <strain evidence="16 19">CBS573</strain>
    </source>
</reference>
<comment type="subunit">
    <text evidence="15">Cytoplasmic dynein consists of two catalytic heavy chains (HCs) and a number of non-catalytic subunits which present intermediate chains (ICs), light intermediate chains (LICs) and light chains (LCs).</text>
</comment>
<evidence type="ECO:0000256" key="6">
    <source>
        <dbReference type="ARBA" id="ARBA00022701"/>
    </source>
</evidence>
<dbReference type="GO" id="GO:0005868">
    <property type="term" value="C:cytoplasmic dynein complex"/>
    <property type="evidence" value="ECO:0007669"/>
    <property type="project" value="TreeGrafter"/>
</dbReference>
<dbReference type="GO" id="GO:0005643">
    <property type="term" value="C:nuclear pore"/>
    <property type="evidence" value="ECO:0007669"/>
    <property type="project" value="UniProtKB-SubCell"/>
</dbReference>
<dbReference type="EMBL" id="CP028774">
    <property type="protein sequence ID" value="AWU75448.1"/>
    <property type="molecule type" value="Genomic_DNA"/>
</dbReference>
<dbReference type="GO" id="GO:0007017">
    <property type="term" value="P:microtubule-based process"/>
    <property type="evidence" value="ECO:0007669"/>
    <property type="project" value="InterPro"/>
</dbReference>
<dbReference type="Gene3D" id="3.30.740.10">
    <property type="entry name" value="Protein Inhibitor Of Neuronal Nitric Oxide Synthase"/>
    <property type="match status" value="1"/>
</dbReference>